<feature type="domain" description="Amidohydrolase 3" evidence="2">
    <location>
        <begin position="77"/>
        <end position="565"/>
    </location>
</feature>
<keyword evidence="3" id="KW-0378">Hydrolase</keyword>
<dbReference type="InterPro" id="IPR011059">
    <property type="entry name" value="Metal-dep_hydrolase_composite"/>
</dbReference>
<feature type="signal peptide" evidence="1">
    <location>
        <begin position="1"/>
        <end position="23"/>
    </location>
</feature>
<evidence type="ECO:0000313" key="4">
    <source>
        <dbReference type="Proteomes" id="UP000519158"/>
    </source>
</evidence>
<name>A0A7Y4D3I3_VIBSP</name>
<keyword evidence="1" id="KW-0732">Signal</keyword>
<reference evidence="3 4" key="1">
    <citation type="submission" date="2019-09" db="EMBL/GenBank/DDBJ databases">
        <title>Draft genome sequencing and comparative genomics of hatchery-associated Vibrios.</title>
        <authorList>
            <person name="Kehlet-Delgado H."/>
            <person name="Mueller R.S."/>
        </authorList>
    </citation>
    <scope>NUCLEOTIDE SEQUENCE [LARGE SCALE GENOMIC DNA]</scope>
    <source>
        <strain evidence="3 4">99-70-13A3</strain>
    </source>
</reference>
<proteinExistence type="predicted"/>
<dbReference type="CDD" id="cd01300">
    <property type="entry name" value="YtcJ_like"/>
    <property type="match status" value="1"/>
</dbReference>
<dbReference type="PANTHER" id="PTHR22642:SF2">
    <property type="entry name" value="PROTEIN LONG AFTER FAR-RED 3"/>
    <property type="match status" value="1"/>
</dbReference>
<dbReference type="Proteomes" id="UP000519158">
    <property type="component" value="Unassembled WGS sequence"/>
</dbReference>
<dbReference type="GO" id="GO:0016810">
    <property type="term" value="F:hydrolase activity, acting on carbon-nitrogen (but not peptide) bonds"/>
    <property type="evidence" value="ECO:0007669"/>
    <property type="project" value="InterPro"/>
</dbReference>
<dbReference type="InterPro" id="IPR032466">
    <property type="entry name" value="Metal_Hydrolase"/>
</dbReference>
<gene>
    <name evidence="3" type="ORF">F0234_04275</name>
</gene>
<dbReference type="Pfam" id="PF07969">
    <property type="entry name" value="Amidohydro_3"/>
    <property type="match status" value="1"/>
</dbReference>
<dbReference type="RefSeq" id="WP_171327739.1">
    <property type="nucleotide sequence ID" value="NZ_CAWPOP010000002.1"/>
</dbReference>
<accession>A0A7Y4D3I3</accession>
<dbReference type="InterPro" id="IPR033932">
    <property type="entry name" value="YtcJ-like"/>
</dbReference>
<dbReference type="EMBL" id="VTXL01000002">
    <property type="protein sequence ID" value="NOJ11976.1"/>
    <property type="molecule type" value="Genomic_DNA"/>
</dbReference>
<evidence type="ECO:0000313" key="3">
    <source>
        <dbReference type="EMBL" id="NOJ11976.1"/>
    </source>
</evidence>
<dbReference type="Gene3D" id="2.30.40.10">
    <property type="entry name" value="Urease, subunit C, domain 1"/>
    <property type="match status" value="1"/>
</dbReference>
<sequence>MKTTYPPLLLSALIATLSYSVNATSSATTTIAYVNGNIYTGVAPDHYAKSLIIKDGIFTYVGDNALQSLKDPSQATVIDLKGSTVVPGLYDSHIHPIGAGEKLLFECNFPQSASLDEIFKTVEGCAQSIPEGNWIIGGSWSAETLQHANAETLKKLDKASQGRPVLLTDFSHHNVWANTAAMDKAGITAGYADTYGNLVITDNNKALTGFFLEQAGKPLQAVVPPRTDTDYKMAAQKAISELNKVGIIGVKDSYVFDKEYKAWKALDDEGSLTANVALSWGWPSDNNLTQEQKQQAFKKMVKPSSGHLNTMFAKMTLDGIPPTKTAAMLAPYNPVEQKILGTLNYSETLLATNLMWLDSNGYTTQVHAVGDRASRTMLNAVEKVREVQGSSGLRHEIAHACIVDPSDIARFSELNVVPNFSPIFWYPSPIQTGLEKILGKERATRNCEMKTLSENGSLPTGGSDWPVSPNVNPWKAMESMVTRQDPNGLSPDETLWPEQRVTIEQAIEMYTINGAMAQRIDKQSGSIEVGKSADMLVLSQNVFEAEPSEIGETEVITTVFEGKTIHNAQ</sequence>
<dbReference type="SUPFAM" id="SSF51338">
    <property type="entry name" value="Composite domain of metallo-dependent hydrolases"/>
    <property type="match status" value="1"/>
</dbReference>
<dbReference type="PANTHER" id="PTHR22642">
    <property type="entry name" value="IMIDAZOLONEPROPIONASE"/>
    <property type="match status" value="1"/>
</dbReference>
<dbReference type="Gene3D" id="3.20.20.140">
    <property type="entry name" value="Metal-dependent hydrolases"/>
    <property type="match status" value="1"/>
</dbReference>
<dbReference type="SUPFAM" id="SSF51556">
    <property type="entry name" value="Metallo-dependent hydrolases"/>
    <property type="match status" value="1"/>
</dbReference>
<feature type="chain" id="PRO_5031553881" evidence="1">
    <location>
        <begin position="24"/>
        <end position="569"/>
    </location>
</feature>
<evidence type="ECO:0000256" key="1">
    <source>
        <dbReference type="SAM" id="SignalP"/>
    </source>
</evidence>
<organism evidence="3 4">
    <name type="scientific">Vibrio splendidus</name>
    <dbReference type="NCBI Taxonomy" id="29497"/>
    <lineage>
        <taxon>Bacteria</taxon>
        <taxon>Pseudomonadati</taxon>
        <taxon>Pseudomonadota</taxon>
        <taxon>Gammaproteobacteria</taxon>
        <taxon>Vibrionales</taxon>
        <taxon>Vibrionaceae</taxon>
        <taxon>Vibrio</taxon>
    </lineage>
</organism>
<dbReference type="Gene3D" id="3.10.310.70">
    <property type="match status" value="1"/>
</dbReference>
<protein>
    <submittedName>
        <fullName evidence="3">Amidohydrolase</fullName>
    </submittedName>
</protein>
<dbReference type="AlphaFoldDB" id="A0A7Y4D3I3"/>
<evidence type="ECO:0000259" key="2">
    <source>
        <dbReference type="Pfam" id="PF07969"/>
    </source>
</evidence>
<comment type="caution">
    <text evidence="3">The sequence shown here is derived from an EMBL/GenBank/DDBJ whole genome shotgun (WGS) entry which is preliminary data.</text>
</comment>
<dbReference type="InterPro" id="IPR013108">
    <property type="entry name" value="Amidohydro_3"/>
</dbReference>